<dbReference type="SUPFAM" id="SSF55073">
    <property type="entry name" value="Nucleotide cyclase"/>
    <property type="match status" value="1"/>
</dbReference>
<dbReference type="InterPro" id="IPR050469">
    <property type="entry name" value="Diguanylate_Cyclase"/>
</dbReference>
<dbReference type="PROSITE" id="PS50887">
    <property type="entry name" value="GGDEF"/>
    <property type="match status" value="1"/>
</dbReference>
<comment type="caution">
    <text evidence="3">The sequence shown here is derived from an EMBL/GenBank/DDBJ whole genome shotgun (WGS) entry which is preliminary data.</text>
</comment>
<gene>
    <name evidence="3" type="ORF">FHS16_002727</name>
</gene>
<dbReference type="Pfam" id="PF00990">
    <property type="entry name" value="GGDEF"/>
    <property type="match status" value="1"/>
</dbReference>
<evidence type="ECO:0000313" key="4">
    <source>
        <dbReference type="Proteomes" id="UP000518605"/>
    </source>
</evidence>
<reference evidence="3 4" key="1">
    <citation type="submission" date="2020-08" db="EMBL/GenBank/DDBJ databases">
        <title>Genomic Encyclopedia of Type Strains, Phase III (KMG-III): the genomes of soil and plant-associated and newly described type strains.</title>
        <authorList>
            <person name="Whitman W."/>
        </authorList>
    </citation>
    <scope>NUCLEOTIDE SEQUENCE [LARGE SCALE GENOMIC DNA]</scope>
    <source>
        <strain evidence="3 4">CECT 8234</strain>
    </source>
</reference>
<keyword evidence="1" id="KW-0472">Membrane</keyword>
<feature type="transmembrane region" description="Helical" evidence="1">
    <location>
        <begin position="146"/>
        <end position="168"/>
    </location>
</feature>
<dbReference type="CDD" id="cd01949">
    <property type="entry name" value="GGDEF"/>
    <property type="match status" value="1"/>
</dbReference>
<dbReference type="AlphaFoldDB" id="A0A7W5C8H1"/>
<name>A0A7W5C8H1_9BACL</name>
<organism evidence="3 4">
    <name type="scientific">Paenibacillus endophyticus</name>
    <dbReference type="NCBI Taxonomy" id="1294268"/>
    <lineage>
        <taxon>Bacteria</taxon>
        <taxon>Bacillati</taxon>
        <taxon>Bacillota</taxon>
        <taxon>Bacilli</taxon>
        <taxon>Bacillales</taxon>
        <taxon>Paenibacillaceae</taxon>
        <taxon>Paenibacillus</taxon>
    </lineage>
</organism>
<keyword evidence="1" id="KW-1133">Transmembrane helix</keyword>
<feature type="transmembrane region" description="Helical" evidence="1">
    <location>
        <begin position="72"/>
        <end position="93"/>
    </location>
</feature>
<dbReference type="EMBL" id="JACHXW010000007">
    <property type="protein sequence ID" value="MBB3152670.1"/>
    <property type="molecule type" value="Genomic_DNA"/>
</dbReference>
<feature type="transmembrane region" description="Helical" evidence="1">
    <location>
        <begin position="12"/>
        <end position="33"/>
    </location>
</feature>
<dbReference type="RefSeq" id="WP_183562832.1">
    <property type="nucleotide sequence ID" value="NZ_CBCSLB010000006.1"/>
</dbReference>
<feature type="transmembrane region" description="Helical" evidence="1">
    <location>
        <begin position="123"/>
        <end position="140"/>
    </location>
</feature>
<dbReference type="NCBIfam" id="TIGR00254">
    <property type="entry name" value="GGDEF"/>
    <property type="match status" value="1"/>
</dbReference>
<dbReference type="FunFam" id="3.30.70.270:FF:000001">
    <property type="entry name" value="Diguanylate cyclase domain protein"/>
    <property type="match status" value="1"/>
</dbReference>
<dbReference type="PANTHER" id="PTHR45138:SF9">
    <property type="entry name" value="DIGUANYLATE CYCLASE DGCM-RELATED"/>
    <property type="match status" value="1"/>
</dbReference>
<dbReference type="Gene3D" id="3.30.70.270">
    <property type="match status" value="1"/>
</dbReference>
<feature type="transmembrane region" description="Helical" evidence="1">
    <location>
        <begin position="39"/>
        <end position="60"/>
    </location>
</feature>
<protein>
    <submittedName>
        <fullName evidence="3">Diguanylate cyclase (GGDEF)-like protein</fullName>
    </submittedName>
</protein>
<dbReference type="Proteomes" id="UP000518605">
    <property type="component" value="Unassembled WGS sequence"/>
</dbReference>
<accession>A0A7W5C8H1</accession>
<evidence type="ECO:0000313" key="3">
    <source>
        <dbReference type="EMBL" id="MBB3152670.1"/>
    </source>
</evidence>
<proteinExistence type="predicted"/>
<dbReference type="PANTHER" id="PTHR45138">
    <property type="entry name" value="REGULATORY COMPONENTS OF SENSORY TRANSDUCTION SYSTEM"/>
    <property type="match status" value="1"/>
</dbReference>
<dbReference type="InterPro" id="IPR043128">
    <property type="entry name" value="Rev_trsase/Diguanyl_cyclase"/>
</dbReference>
<sequence>MNQKSDHTLEIIFSMLRWLFLIASGLIYGLYYYKGAENLTYFSVLFCLGVVYMATADIVIHRSTPQSRPYLLVSQAAVIIDIAAFTALISLTGGTSSPLLPIAYLIILHAAVYWRFAGGLLSSAALIAGYILVMLLQPQADTAGLLPFHIMNLSFLAMVGVLGGVIVARERRHLTEKSYFENQSKRDYLTGLYNHRSFQEQLAEQVGFMRSFTLVMADIDYFKGVNDRYGHVTGDVVLKRIAQLLEGAVARKQGEVFRYGGEEFAILLYAHTAAEVTVILERVRQELSLLTFEAGGQAFQVTMSFGAVTRTPEWTADIVNEADTMLYSAKKQGRNCIVWGA</sequence>
<keyword evidence="1" id="KW-0812">Transmembrane</keyword>
<feature type="domain" description="GGDEF" evidence="2">
    <location>
        <begin position="210"/>
        <end position="341"/>
    </location>
</feature>
<dbReference type="InterPro" id="IPR029787">
    <property type="entry name" value="Nucleotide_cyclase"/>
</dbReference>
<dbReference type="GO" id="GO:0052621">
    <property type="term" value="F:diguanylate cyclase activity"/>
    <property type="evidence" value="ECO:0007669"/>
    <property type="project" value="TreeGrafter"/>
</dbReference>
<evidence type="ECO:0000256" key="1">
    <source>
        <dbReference type="SAM" id="Phobius"/>
    </source>
</evidence>
<evidence type="ECO:0000259" key="2">
    <source>
        <dbReference type="PROSITE" id="PS50887"/>
    </source>
</evidence>
<keyword evidence="4" id="KW-1185">Reference proteome</keyword>
<dbReference type="SMART" id="SM00267">
    <property type="entry name" value="GGDEF"/>
    <property type="match status" value="1"/>
</dbReference>
<dbReference type="InterPro" id="IPR000160">
    <property type="entry name" value="GGDEF_dom"/>
</dbReference>